<protein>
    <submittedName>
        <fullName evidence="2">Uncharacterized protein</fullName>
    </submittedName>
</protein>
<feature type="region of interest" description="Disordered" evidence="1">
    <location>
        <begin position="64"/>
        <end position="97"/>
    </location>
</feature>
<name>A0A2N9J9D6_FAGSY</name>
<organism evidence="2">
    <name type="scientific">Fagus sylvatica</name>
    <name type="common">Beechnut</name>
    <dbReference type="NCBI Taxonomy" id="28930"/>
    <lineage>
        <taxon>Eukaryota</taxon>
        <taxon>Viridiplantae</taxon>
        <taxon>Streptophyta</taxon>
        <taxon>Embryophyta</taxon>
        <taxon>Tracheophyta</taxon>
        <taxon>Spermatophyta</taxon>
        <taxon>Magnoliopsida</taxon>
        <taxon>eudicotyledons</taxon>
        <taxon>Gunneridae</taxon>
        <taxon>Pentapetalae</taxon>
        <taxon>rosids</taxon>
        <taxon>fabids</taxon>
        <taxon>Fagales</taxon>
        <taxon>Fagaceae</taxon>
        <taxon>Fagus</taxon>
    </lineage>
</organism>
<feature type="compositionally biased region" description="Acidic residues" evidence="1">
    <location>
        <begin position="64"/>
        <end position="78"/>
    </location>
</feature>
<proteinExistence type="predicted"/>
<feature type="compositionally biased region" description="Polar residues" evidence="1">
    <location>
        <begin position="88"/>
        <end position="97"/>
    </location>
</feature>
<dbReference type="AlphaFoldDB" id="A0A2N9J9D6"/>
<reference evidence="2" key="1">
    <citation type="submission" date="2018-02" db="EMBL/GenBank/DDBJ databases">
        <authorList>
            <person name="Cohen D.B."/>
            <person name="Kent A.D."/>
        </authorList>
    </citation>
    <scope>NUCLEOTIDE SEQUENCE</scope>
</reference>
<sequence length="124" mass="14078">MVPSHTISTSLQYLTISGVNVSGEKKIRKAIQTDVYGEITMKQMKFEFKNNTWVKKDARVVEEMDEEAQMDEAEEQGNEEAMHEDQEPSTAPSSFSRVNEGQLPTYVWTFGLFGHLAWGTSRQA</sequence>
<accession>A0A2N9J9D6</accession>
<evidence type="ECO:0000256" key="1">
    <source>
        <dbReference type="SAM" id="MobiDB-lite"/>
    </source>
</evidence>
<evidence type="ECO:0000313" key="2">
    <source>
        <dbReference type="EMBL" id="SPD33957.1"/>
    </source>
</evidence>
<dbReference type="EMBL" id="OIVN01006481">
    <property type="protein sequence ID" value="SPD33957.1"/>
    <property type="molecule type" value="Genomic_DNA"/>
</dbReference>
<gene>
    <name evidence="2" type="ORF">FSB_LOCUS61839</name>
</gene>